<keyword evidence="21" id="KW-1185">Reference proteome</keyword>
<dbReference type="RefSeq" id="XP_015206780.1">
    <property type="nucleotide sequence ID" value="XM_015351294.1"/>
</dbReference>
<evidence type="ECO:0000256" key="8">
    <source>
        <dbReference type="ARBA" id="ARBA00022729"/>
    </source>
</evidence>
<dbReference type="InParanoid" id="W5NBN3"/>
<feature type="disulfide bond" evidence="16">
    <location>
        <begin position="628"/>
        <end position="709"/>
    </location>
</feature>
<dbReference type="SUPFAM" id="SSF49503">
    <property type="entry name" value="Cupredoxins"/>
    <property type="match status" value="6"/>
</dbReference>
<feature type="disulfide bond" evidence="16">
    <location>
        <begin position="524"/>
        <end position="550"/>
    </location>
</feature>
<evidence type="ECO:0000256" key="7">
    <source>
        <dbReference type="ARBA" id="ARBA00022723"/>
    </source>
</evidence>
<dbReference type="InterPro" id="IPR045087">
    <property type="entry name" value="Cu-oxidase_fam"/>
</dbReference>
<dbReference type="Pfam" id="PF07732">
    <property type="entry name" value="Cu-oxidase_3"/>
    <property type="match status" value="3"/>
</dbReference>
<dbReference type="InterPro" id="IPR011706">
    <property type="entry name" value="Cu-oxidase_C"/>
</dbReference>
<organism evidence="20 21">
    <name type="scientific">Lepisosteus oculatus</name>
    <name type="common">Spotted gar</name>
    <dbReference type="NCBI Taxonomy" id="7918"/>
    <lineage>
        <taxon>Eukaryota</taxon>
        <taxon>Metazoa</taxon>
        <taxon>Chordata</taxon>
        <taxon>Craniata</taxon>
        <taxon>Vertebrata</taxon>
        <taxon>Euteleostomi</taxon>
        <taxon>Actinopterygii</taxon>
        <taxon>Neopterygii</taxon>
        <taxon>Holostei</taxon>
        <taxon>Semionotiformes</taxon>
        <taxon>Lepisosteidae</taxon>
        <taxon>Lepisosteus</taxon>
    </lineage>
</organism>
<reference evidence="21" key="1">
    <citation type="submission" date="2011-12" db="EMBL/GenBank/DDBJ databases">
        <title>The Draft Genome of Lepisosteus oculatus.</title>
        <authorList>
            <consortium name="The Broad Institute Genome Assembly &amp; Analysis Group"/>
            <consortium name="Computational R&amp;D Group"/>
            <consortium name="and Sequencing Platform"/>
            <person name="Di Palma F."/>
            <person name="Alfoldi J."/>
            <person name="Johnson J."/>
            <person name="Berlin A."/>
            <person name="Gnerre S."/>
            <person name="Jaffe D."/>
            <person name="MacCallum I."/>
            <person name="Young S."/>
            <person name="Walker B.J."/>
            <person name="Lander E.S."/>
            <person name="Lindblad-Toh K."/>
        </authorList>
    </citation>
    <scope>NUCLEOTIDE SEQUENCE [LARGE SCALE GENOMIC DNA]</scope>
</reference>
<sequence>MKHIVSIQIMGFLSLMVCVRGATRLYYLGIREIEWNYTPTGKNKISGNNFTEDQDSIKYPFRNSQTMGRIYKKAVYKQYSDATYAHEIPQPPWLGFLGPILKAELGDEIIIHLKNFASRPYSIHPHGVFYSKDSEGAFYPDQTFGKDKTDDGVPPGRTHTYIWTVTGDHAPTASDPNCLTWAYHSHVDAPRDIASGLIGALLTCKKGVLDGHTNRSDVDMDFLLMFMNVDENLSWYVDDNINRYCSDPGSVDKEDEEFKTRNRMHSINGYIYGNLPDLHMCAGASVTWHLFGMGSEADIHNAFFHGQSVTVSHRRADVVSLFPATFVTAEMVPRNVGRWLLSCQVNEHLKDGMEALYEVKECFKTTPNIQMPGKERKYFIAAKDVLWSYGPSGIDGETIQSLMKKSSNTSKRTGGEYWKAKYVEYTDETFTKEKVRTTSEEHLGILGPVIKAEVGDTIVVKFLNMASRPYSIQPHGVFYKKEHEGTPYGDDVLGEGTSVQPLHNFTYKWSVPEHVGPTLSDPPCLTRMYFSAVDPVRDTNSGLVGPLLICKPRTLKYDNTQKGIDKEFFLLFTVFNENLSWYLRQSLLHASVNPNIDIDKDDEEFKASNLMHAINGFLYSKLPGLEMCRGSNVSWHLLGLGDEFDIHGVVFQGNTVQVNGRHKDSVTLTPHTSSTLLMQPDNIGTFGVICLTSEHFLAGMRQQYQVLECNSDRFPSVRVPQYRVSSVYYIAADEVEWDYSPDRTWELGILNSSAAESYGHIFVGKEGGLIGSKYQKVVYREYTDGTFTKLKERKGDEEHFGILGPLIRAEVGDIIVIVFKNNGSHTHSIHAHGVQELYEGKGHAAQPGEIVIYRWNIPERSGPGPGDSACITWAYYSMVHPVKDLHSGLIGPLITCRKGTLTPERSRADLDREFSLLFFIFDENQSWYLDKNIAMYSEQNISEINYEDERFCESNKMHAINGKIYANLHGLSMYEEERIDWYLIGLGDEIDMHTVHFHAQSFTFMDGKRHRADVFDLFPATFQTLEMKVTNPGTWLLHCHVSDHIHAGMETVYTVHPKNVPQRFDIDSGPELHVGQIAVFGKYLSQEEAEFVLTVLLVIGFVLFLTAFILTGVVIVMSRKKKQNKHYPEEVSLKML</sequence>
<reference evidence="20" key="2">
    <citation type="submission" date="2025-08" db="UniProtKB">
        <authorList>
            <consortium name="Ensembl"/>
        </authorList>
    </citation>
    <scope>IDENTIFICATION</scope>
</reference>
<feature type="transmembrane region" description="Helical" evidence="17">
    <location>
        <begin position="1091"/>
        <end position="1116"/>
    </location>
</feature>
<feature type="disulfide bond" evidence="16">
    <location>
        <begin position="178"/>
        <end position="204"/>
    </location>
</feature>
<dbReference type="InterPro" id="IPR002355">
    <property type="entry name" value="Cu_oxidase_Cu_BS"/>
</dbReference>
<dbReference type="GO" id="GO:0005507">
    <property type="term" value="F:copper ion binding"/>
    <property type="evidence" value="ECO:0007669"/>
    <property type="project" value="InterPro"/>
</dbReference>
<keyword evidence="15" id="KW-0325">Glycoprotein</keyword>
<dbReference type="FunFam" id="2.60.40.420:FF:000009">
    <property type="entry name" value="Ceruloplasmin"/>
    <property type="match status" value="1"/>
</dbReference>
<dbReference type="EC" id="1.16.3.1" evidence="4"/>
<keyword evidence="8" id="KW-0732">Signal</keyword>
<comment type="similarity">
    <text evidence="3">Belongs to the multicopper oxidase family.</text>
</comment>
<dbReference type="GeneTree" id="ENSGT00940000158517"/>
<dbReference type="OrthoDB" id="2121828at2759"/>
<dbReference type="Proteomes" id="UP000018468">
    <property type="component" value="Linkage group LG7"/>
</dbReference>
<keyword evidence="5" id="KW-0813">Transport</keyword>
<dbReference type="Ensembl" id="ENSLOCT00000018074.1">
    <property type="protein sequence ID" value="ENSLOCP00000018042.1"/>
    <property type="gene ID" value="ENSLOCG00000014659.1"/>
</dbReference>
<dbReference type="InterPro" id="IPR024715">
    <property type="entry name" value="Factor_5/8-like"/>
</dbReference>
<keyword evidence="9" id="KW-0677">Repeat</keyword>
<reference evidence="20" key="3">
    <citation type="submission" date="2025-09" db="UniProtKB">
        <authorList>
            <consortium name="Ensembl"/>
        </authorList>
    </citation>
    <scope>IDENTIFICATION</scope>
</reference>
<dbReference type="OMA" id="YCQEGSH"/>
<dbReference type="AlphaFoldDB" id="W5NBN3"/>
<dbReference type="EMBL" id="AHAT01015630">
    <property type="status" value="NOT_ANNOTATED_CDS"/>
    <property type="molecule type" value="Genomic_DNA"/>
</dbReference>
<dbReference type="InterPro" id="IPR033138">
    <property type="entry name" value="Cu_oxidase_CS"/>
</dbReference>
<keyword evidence="12" id="KW-0406">Ion transport</keyword>
<comment type="cofactor">
    <cofactor evidence="1">
        <name>Cu cation</name>
        <dbReference type="ChEBI" id="CHEBI:23378"/>
    </cofactor>
</comment>
<evidence type="ECO:0000256" key="15">
    <source>
        <dbReference type="ARBA" id="ARBA00023180"/>
    </source>
</evidence>
<keyword evidence="6 17" id="KW-0812">Transmembrane</keyword>
<dbReference type="PANTHER" id="PTHR11709:SF504">
    <property type="entry name" value="PLASTOCYANIN-LIKE DOMAIN-CONTAINING PROTEIN"/>
    <property type="match status" value="1"/>
</dbReference>
<dbReference type="HOGENOM" id="CLU_005569_0_0_1"/>
<evidence type="ECO:0000256" key="5">
    <source>
        <dbReference type="ARBA" id="ARBA00022448"/>
    </source>
</evidence>
<evidence type="ECO:0000256" key="14">
    <source>
        <dbReference type="ARBA" id="ARBA00023157"/>
    </source>
</evidence>
<evidence type="ECO:0000256" key="6">
    <source>
        <dbReference type="ARBA" id="ARBA00022692"/>
    </source>
</evidence>
<evidence type="ECO:0000256" key="2">
    <source>
        <dbReference type="ARBA" id="ARBA00004167"/>
    </source>
</evidence>
<evidence type="ECO:0000256" key="9">
    <source>
        <dbReference type="ARBA" id="ARBA00022737"/>
    </source>
</evidence>
<evidence type="ECO:0000256" key="17">
    <source>
        <dbReference type="SAM" id="Phobius"/>
    </source>
</evidence>
<feature type="domain" description="Plastocyanin-like" evidence="19">
    <location>
        <begin position="96"/>
        <end position="202"/>
    </location>
</feature>
<dbReference type="GO" id="GO:0006811">
    <property type="term" value="P:monoatomic ion transport"/>
    <property type="evidence" value="ECO:0007669"/>
    <property type="project" value="UniProtKB-KW"/>
</dbReference>
<protein>
    <recommendedName>
        <fullName evidence="4">ferroxidase</fullName>
        <ecNumber evidence="4">1.16.3.1</ecNumber>
    </recommendedName>
</protein>
<dbReference type="InterPro" id="IPR011707">
    <property type="entry name" value="Cu-oxidase-like_N"/>
</dbReference>
<evidence type="ECO:0000313" key="21">
    <source>
        <dbReference type="Proteomes" id="UP000018468"/>
    </source>
</evidence>
<evidence type="ECO:0000256" key="12">
    <source>
        <dbReference type="ARBA" id="ARBA00023065"/>
    </source>
</evidence>
<evidence type="ECO:0000256" key="1">
    <source>
        <dbReference type="ARBA" id="ARBA00001935"/>
    </source>
</evidence>
<evidence type="ECO:0000256" key="11">
    <source>
        <dbReference type="ARBA" id="ARBA00023002"/>
    </source>
</evidence>
<dbReference type="Gene3D" id="2.60.40.420">
    <property type="entry name" value="Cupredoxins - blue copper proteins"/>
    <property type="match status" value="3"/>
</dbReference>
<proteinExistence type="inferred from homology"/>
<feature type="domain" description="Plastocyanin-like" evidence="18">
    <location>
        <begin position="954"/>
        <end position="1058"/>
    </location>
</feature>
<dbReference type="GO" id="GO:0005886">
    <property type="term" value="C:plasma membrane"/>
    <property type="evidence" value="ECO:0000318"/>
    <property type="project" value="GO_Central"/>
</dbReference>
<dbReference type="PANTHER" id="PTHR11709">
    <property type="entry name" value="MULTI-COPPER OXIDASE"/>
    <property type="match status" value="1"/>
</dbReference>
<dbReference type="Bgee" id="ENSLOCG00000014659">
    <property type="expression patterns" value="Expressed in embryo and 5 other cell types or tissues"/>
</dbReference>
<keyword evidence="11" id="KW-0560">Oxidoreductase</keyword>
<feature type="domain" description="Plastocyanin-like" evidence="19">
    <location>
        <begin position="802"/>
        <end position="862"/>
    </location>
</feature>
<keyword evidence="13 17" id="KW-0472">Membrane</keyword>
<dbReference type="FunFam" id="2.60.40.420:FF:000002">
    <property type="entry name" value="Hephaestin like 1"/>
    <property type="match status" value="2"/>
</dbReference>
<dbReference type="GO" id="GO:0004322">
    <property type="term" value="F:ferroxidase activity"/>
    <property type="evidence" value="ECO:0000318"/>
    <property type="project" value="GO_Central"/>
</dbReference>
<evidence type="ECO:0000256" key="16">
    <source>
        <dbReference type="PIRSR" id="PIRSR000354-1"/>
    </source>
</evidence>
<evidence type="ECO:0000259" key="18">
    <source>
        <dbReference type="Pfam" id="PF07731"/>
    </source>
</evidence>
<keyword evidence="14 16" id="KW-1015">Disulfide bond</keyword>
<dbReference type="GeneID" id="102698283"/>
<evidence type="ECO:0000256" key="10">
    <source>
        <dbReference type="ARBA" id="ARBA00022989"/>
    </source>
</evidence>
<evidence type="ECO:0000256" key="13">
    <source>
        <dbReference type="ARBA" id="ARBA00023136"/>
    </source>
</evidence>
<dbReference type="PROSITE" id="PS00079">
    <property type="entry name" value="MULTICOPPER_OXIDASE1"/>
    <property type="match status" value="2"/>
</dbReference>
<feature type="domain" description="Plastocyanin-like" evidence="18">
    <location>
        <begin position="311"/>
        <end position="359"/>
    </location>
</feature>
<dbReference type="PROSITE" id="PS00080">
    <property type="entry name" value="MULTICOPPER_OXIDASE2"/>
    <property type="match status" value="1"/>
</dbReference>
<dbReference type="InterPro" id="IPR008972">
    <property type="entry name" value="Cupredoxin"/>
</dbReference>
<feature type="disulfide bond" evidence="16">
    <location>
        <begin position="281"/>
        <end position="362"/>
    </location>
</feature>
<dbReference type="KEGG" id="loc:102698283"/>
<evidence type="ECO:0000259" key="19">
    <source>
        <dbReference type="Pfam" id="PF07732"/>
    </source>
</evidence>
<comment type="subcellular location">
    <subcellularLocation>
        <location evidence="2">Membrane</location>
        <topology evidence="2">Single-pass membrane protein</topology>
    </subcellularLocation>
</comment>
<evidence type="ECO:0000313" key="20">
    <source>
        <dbReference type="Ensembl" id="ENSLOCP00000018042.1"/>
    </source>
</evidence>
<dbReference type="STRING" id="7918.ENSLOCP00000018042"/>
<dbReference type="Pfam" id="PF07731">
    <property type="entry name" value="Cu-oxidase_2"/>
    <property type="match status" value="2"/>
</dbReference>
<keyword evidence="10 17" id="KW-1133">Transmembrane helix</keyword>
<dbReference type="eggNOG" id="KOG1263">
    <property type="taxonomic scope" value="Eukaryota"/>
</dbReference>
<evidence type="ECO:0000256" key="4">
    <source>
        <dbReference type="ARBA" id="ARBA00013107"/>
    </source>
</evidence>
<feature type="domain" description="Plastocyanin-like" evidence="19">
    <location>
        <begin position="444"/>
        <end position="551"/>
    </location>
</feature>
<dbReference type="PIRSF" id="PIRSF000354">
    <property type="entry name" value="Factors_V_VIII"/>
    <property type="match status" value="1"/>
</dbReference>
<evidence type="ECO:0000256" key="3">
    <source>
        <dbReference type="ARBA" id="ARBA00010609"/>
    </source>
</evidence>
<name>W5NBN3_LEPOC</name>
<keyword evidence="7" id="KW-0479">Metal-binding</keyword>
<accession>W5NBN3</accession>